<keyword evidence="1" id="KW-0175">Coiled coil</keyword>
<dbReference type="InterPro" id="IPR011990">
    <property type="entry name" value="TPR-like_helical_dom_sf"/>
</dbReference>
<dbReference type="RefSeq" id="WP_091237097.1">
    <property type="nucleotide sequence ID" value="NZ_FMKA01000068.1"/>
</dbReference>
<dbReference type="AlphaFoldDB" id="A0A1D3TZB1"/>
<name>A0A1D3TZB1_9FIRM</name>
<accession>A0A1D3TZB1</accession>
<dbReference type="Proteomes" id="UP000199315">
    <property type="component" value="Unassembled WGS sequence"/>
</dbReference>
<dbReference type="SUPFAM" id="SSF48452">
    <property type="entry name" value="TPR-like"/>
    <property type="match status" value="1"/>
</dbReference>
<evidence type="ECO:0000313" key="3">
    <source>
        <dbReference type="Proteomes" id="UP000199315"/>
    </source>
</evidence>
<reference evidence="2 3" key="1">
    <citation type="submission" date="2016-09" db="EMBL/GenBank/DDBJ databases">
        <authorList>
            <person name="Capua I."/>
            <person name="De Benedictis P."/>
            <person name="Joannis T."/>
            <person name="Lombin L.H."/>
            <person name="Cattoli G."/>
        </authorList>
    </citation>
    <scope>NUCLEOTIDE SEQUENCE [LARGE SCALE GENOMIC DNA]</scope>
    <source>
        <strain evidence="2 3">GluBS11</strain>
    </source>
</reference>
<organism evidence="2 3">
    <name type="scientific">Anaerobium acetethylicum</name>
    <dbReference type="NCBI Taxonomy" id="1619234"/>
    <lineage>
        <taxon>Bacteria</taxon>
        <taxon>Bacillati</taxon>
        <taxon>Bacillota</taxon>
        <taxon>Clostridia</taxon>
        <taxon>Lachnospirales</taxon>
        <taxon>Lachnospiraceae</taxon>
        <taxon>Anaerobium</taxon>
    </lineage>
</organism>
<evidence type="ECO:0000313" key="2">
    <source>
        <dbReference type="EMBL" id="SCP99883.1"/>
    </source>
</evidence>
<dbReference type="STRING" id="1619234.SAMN05421730_10685"/>
<protein>
    <recommendedName>
        <fullName evidence="4">Tetratricopeptide repeat-containing protein</fullName>
    </recommendedName>
</protein>
<sequence length="225" mass="26392">MVKLAKPNKKKLLENTERQLLRYERRPLDVSYDSLARTYMYLKEFSKYCDAMEKALEMQEGQINLAKEKNGPYSIASEIHTKANFLRLLFREEESRRVFKEALRLYKQALPEDYRNDPDTYRNVIVQISTVEFHLGNYQNSIDICETYKGEKPIAEMISRAILDGNNPEILEKTMDIIKKENRGIPMGMENGNTTSLWDFYEICLQLLGLPSILDEIKAYIESRQ</sequence>
<dbReference type="Pfam" id="PF13374">
    <property type="entry name" value="TPR_10"/>
    <property type="match status" value="1"/>
</dbReference>
<evidence type="ECO:0008006" key="4">
    <source>
        <dbReference type="Google" id="ProtNLM"/>
    </source>
</evidence>
<keyword evidence="3" id="KW-1185">Reference proteome</keyword>
<gene>
    <name evidence="2" type="ORF">SAMN05421730_10685</name>
</gene>
<dbReference type="EMBL" id="FMKA01000068">
    <property type="protein sequence ID" value="SCP99883.1"/>
    <property type="molecule type" value="Genomic_DNA"/>
</dbReference>
<evidence type="ECO:0000256" key="1">
    <source>
        <dbReference type="SAM" id="Coils"/>
    </source>
</evidence>
<dbReference type="Gene3D" id="1.25.40.10">
    <property type="entry name" value="Tetratricopeptide repeat domain"/>
    <property type="match status" value="1"/>
</dbReference>
<feature type="coiled-coil region" evidence="1">
    <location>
        <begin position="6"/>
        <end position="69"/>
    </location>
</feature>
<proteinExistence type="predicted"/>